<dbReference type="SMART" id="SM01026">
    <property type="entry name" value="Beach"/>
    <property type="match status" value="1"/>
</dbReference>
<dbReference type="FunFam" id="1.10.1540.10:FF:000001">
    <property type="entry name" value="neurobeachin isoform X1"/>
    <property type="match status" value="1"/>
</dbReference>
<dbReference type="SUPFAM" id="SSF81837">
    <property type="entry name" value="BEACH domain"/>
    <property type="match status" value="1"/>
</dbReference>
<dbReference type="EMBL" id="VJMJ01000254">
    <property type="protein sequence ID" value="KAF0724937.1"/>
    <property type="molecule type" value="Genomic_DNA"/>
</dbReference>
<dbReference type="PANTHER" id="PTHR13743">
    <property type="entry name" value="BEIGE/BEACH-RELATED"/>
    <property type="match status" value="1"/>
</dbReference>
<dbReference type="SUPFAM" id="SSF50729">
    <property type="entry name" value="PH domain-like"/>
    <property type="match status" value="1"/>
</dbReference>
<accession>A0A6G0WE36</accession>
<proteinExistence type="predicted"/>
<evidence type="ECO:0000313" key="7">
    <source>
        <dbReference type="EMBL" id="KAF0724937.1"/>
    </source>
</evidence>
<sequence length="2071" mass="234159">METGKQVPVWQVLHESKIVDHEDPDREIDVERISSYLWQHSQALSKLQRIPQSYLVIPSASQLTLPLVRWSFRGFTIAMWIMLPLEQDTKKIRLFKFYSTSKIQGVECWITPGSDQRITLSVASVTDDKGWKHVSSQFQWTPNTWQFFVVSHRQHYLKKSHVVAYLNSVRVMNEDLAFPTLMGQFSQCLIGGPDANCPTGGFHLSGMTMYEDELNLDVITSLYRYGPSQTCLRRVFGGVNPFQHPLITTQGLCSLTTVEKSMHVSLSTPLKVVFSFSAQDIFFESQSPLCVQWTGEGEVDGPWTRLKLDSDASSAWQENHVMLDPEVYVVSEPNRSNDWFCHGGILSLSVLLNQLLDIKAGTLVTDSLHLMRGLLRTSIAHQEDLLHGYGFHLLAHVLRSHEDQVESLLTPSIATTCVELVLDLWLSESSVSTMPLFAAGMHGLLLDFTLWSRAPFKTQSILIQQLLLFVTEHPRCLHNIIQTQHVIDILRCFYMKKSTESQWTTECVNSLVLLIQQAIKTVKDKDSIQVLDSQSQFVRIPLRLVQDLRVICRFLIASPDGLITQSILNNLCENCDSDANKIALISANIIDALLYLHGPKHPWGIRIMAVRLFVLLQEWMETDSGRFLLQCIERQYHMDIIADPRLWNELAHDNASMMGLQHSVALNDVTNKSSEIPLAEASPSAAKRDIKDWKSPSWWKLYPPTNRLTLTYSDRLQVIRSIALRQIQSGAQQESVDMQLAFTSSLQWLVKLPLRGMIPFVASWFLHSPSIAEADREKVLMEISVIVKTDKEVQTQLLEQPWVLWFADLLLSCSNATAGEDLVLDTIITLMCRALYNSQGWLCLDVLFSKFPNLVWRRKVLGLVFIRIARSKAMLSRALGENLYRLLMLSTFLLIQDSREEVEFLMSASLDITEMLLESTHKKHRAGIVPGMRLCRLLLAQMPTPVTQRMLQLLETGLKQEVSQRMPIDESISTHDMLLRVLSSLAQSIEIDPQIDCGELVLKIATSGLFDNEELAPTRLASMTSADAAKHVLKVLVEEVECLHSEEIVDWTLWMPKWFPSLSALSLTVKPSVVDAASQVEEKRLWEAIRDISKKEQERMSTHDQAVRQRKQWTEEAWKRLKYKVLTEHHWEKFSSPRHEYQLTRHETPFPSRRRHRLDVYFKPTITSTAHTVATISRAELEQVGRAIAKEAGTIVDTTVELNEDVVVPDENNQQQSDPLEEDEEEEKAGSPIQSQFLTFLHPSGGQGLQENDRIYLQPLVRKVVPEGLILGTLSICDHVGVFQPQSTPNVEADVELATGLQFTFRWTWKEVIAVYLRRFRLRESALEIFLQNGTAHFIDFHVDDTPSTTTRNETMRMILAMCPRATVKQWPMLSPSRLVGNLTKEWQMRLLSNYDYLMALNTLSGRSFNDLTQYPVFPWVISNFSSEKLDLNDANNFRPLNQPMGALNSDRLAEYWERYHSFDDPVIPKFLYGSHYSTAAGVVLYYLMRLQPFAALHKLTQGGSFDLPDRLFNSVADLWDMCNSSMSEVKELTPEWYSTPAFLRNIHKYDLGTRQDGQKVGDVELPPWANGDPDQFIRIHRAALESDYVSAHLHEWIDLIFGYQQRGPDALAANNVFYYLTYSGLVDLDSIEDPHLRAAMEQQIAHFGQCPQQLFRSPHPPRGSGARPQQDHLPYITQSPGGNVGLYKMKILSDRLLVVNAVGVIDLYHWKLTKDGEKLQLKVERDTSPFEVVPRLPYYSTGIFPVGISSQGRVFVSGGAPTGTIHVRLIDLENGHVLARANVDGHSEIVTCLAVDCLGEDEFIVSGSKDCSVRLWQLSQMNSPFRPPRISSCPVMVFRGHRHGVISCALSNALGIVVSASEKTCLVHNLHTGSVVFGFHSPPDSVWQHVAISSKGYVVACAKLKDTSVIQVYNMMGDCIRQQSTEICNGLIVSQDGLTLLASLTRSLRSYLIDDFSVQQEFWNPKSQTNAISCAVVGPQEAVMLAVTGHADGSLVWHLLPDADGRMSLLGSVGRFLNINSRLKVVKGTVQQAQKLAISTIDNAQAVTNTARDIADEAKSMMQSIFGLFK</sequence>
<dbReference type="CDD" id="cd06071">
    <property type="entry name" value="Beach"/>
    <property type="match status" value="1"/>
</dbReference>
<gene>
    <name evidence="7" type="ORF">Ae201684_016497</name>
</gene>
<dbReference type="Pfam" id="PF14844">
    <property type="entry name" value="PH_BEACH"/>
    <property type="match status" value="1"/>
</dbReference>
<evidence type="ECO:0000259" key="6">
    <source>
        <dbReference type="PROSITE" id="PS51783"/>
    </source>
</evidence>
<dbReference type="SUPFAM" id="SSF50978">
    <property type="entry name" value="WD40 repeat-like"/>
    <property type="match status" value="1"/>
</dbReference>
<keyword evidence="8" id="KW-1185">Reference proteome</keyword>
<feature type="domain" description="BEACH" evidence="5">
    <location>
        <begin position="1372"/>
        <end position="1663"/>
    </location>
</feature>
<evidence type="ECO:0000256" key="4">
    <source>
        <dbReference type="SAM" id="MobiDB-lite"/>
    </source>
</evidence>
<dbReference type="InterPro" id="IPR023362">
    <property type="entry name" value="PH-BEACH_dom"/>
</dbReference>
<dbReference type="PROSITE" id="PS51783">
    <property type="entry name" value="PH_BEACH"/>
    <property type="match status" value="1"/>
</dbReference>
<feature type="domain" description="BEACH-type PH" evidence="6">
    <location>
        <begin position="1250"/>
        <end position="1360"/>
    </location>
</feature>
<dbReference type="PROSITE" id="PS50197">
    <property type="entry name" value="BEACH"/>
    <property type="match status" value="1"/>
</dbReference>
<feature type="region of interest" description="Disordered" evidence="4">
    <location>
        <begin position="1656"/>
        <end position="1678"/>
    </location>
</feature>
<dbReference type="PANTHER" id="PTHR13743:SF123">
    <property type="entry name" value="PROTEIN FAN"/>
    <property type="match status" value="1"/>
</dbReference>
<evidence type="ECO:0000313" key="8">
    <source>
        <dbReference type="Proteomes" id="UP000481153"/>
    </source>
</evidence>
<evidence type="ECO:0008006" key="9">
    <source>
        <dbReference type="Google" id="ProtNLM"/>
    </source>
</evidence>
<feature type="region of interest" description="Disordered" evidence="4">
    <location>
        <begin position="1204"/>
        <end position="1229"/>
    </location>
</feature>
<comment type="caution">
    <text evidence="7">The sequence shown here is derived from an EMBL/GenBank/DDBJ whole genome shotgun (WGS) entry which is preliminary data.</text>
</comment>
<keyword evidence="1 3" id="KW-0853">WD repeat</keyword>
<dbReference type="Pfam" id="PF13385">
    <property type="entry name" value="Laminin_G_3"/>
    <property type="match status" value="1"/>
</dbReference>
<dbReference type="Pfam" id="PF15787">
    <property type="entry name" value="DUF4704"/>
    <property type="match status" value="1"/>
</dbReference>
<evidence type="ECO:0000256" key="1">
    <source>
        <dbReference type="ARBA" id="ARBA00022574"/>
    </source>
</evidence>
<reference evidence="7 8" key="1">
    <citation type="submission" date="2019-07" db="EMBL/GenBank/DDBJ databases">
        <title>Genomics analysis of Aphanomyces spp. identifies a new class of oomycete effector associated with host adaptation.</title>
        <authorList>
            <person name="Gaulin E."/>
        </authorList>
    </citation>
    <scope>NUCLEOTIDE SEQUENCE [LARGE SCALE GENOMIC DNA]</scope>
    <source>
        <strain evidence="7 8">ATCC 201684</strain>
    </source>
</reference>
<evidence type="ECO:0000259" key="5">
    <source>
        <dbReference type="PROSITE" id="PS50197"/>
    </source>
</evidence>
<name>A0A6G0WE36_9STRA</name>
<organism evidence="7 8">
    <name type="scientific">Aphanomyces euteiches</name>
    <dbReference type="NCBI Taxonomy" id="100861"/>
    <lineage>
        <taxon>Eukaryota</taxon>
        <taxon>Sar</taxon>
        <taxon>Stramenopiles</taxon>
        <taxon>Oomycota</taxon>
        <taxon>Saprolegniomycetes</taxon>
        <taxon>Saprolegniales</taxon>
        <taxon>Verrucalvaceae</taxon>
        <taxon>Aphanomyces</taxon>
    </lineage>
</organism>
<dbReference type="InterPro" id="IPR013320">
    <property type="entry name" value="ConA-like_dom_sf"/>
</dbReference>
<dbReference type="SUPFAM" id="SSF49899">
    <property type="entry name" value="Concanavalin A-like lectins/glucanases"/>
    <property type="match status" value="1"/>
</dbReference>
<evidence type="ECO:0000256" key="3">
    <source>
        <dbReference type="PROSITE-ProRule" id="PRU00221"/>
    </source>
</evidence>
<dbReference type="Pfam" id="PF00400">
    <property type="entry name" value="WD40"/>
    <property type="match status" value="1"/>
</dbReference>
<dbReference type="Gene3D" id="2.30.29.30">
    <property type="entry name" value="Pleckstrin-homology domain (PH domain)/Phosphotyrosine-binding domain (PTB)"/>
    <property type="match status" value="1"/>
</dbReference>
<dbReference type="Gene3D" id="2.130.10.10">
    <property type="entry name" value="YVTN repeat-like/Quinoprotein amine dehydrogenase"/>
    <property type="match status" value="1"/>
</dbReference>
<dbReference type="Gene3D" id="1.10.1540.10">
    <property type="entry name" value="BEACH domain"/>
    <property type="match status" value="1"/>
</dbReference>
<dbReference type="InterPro" id="IPR050865">
    <property type="entry name" value="BEACH_Domain"/>
</dbReference>
<feature type="repeat" description="WD" evidence="3">
    <location>
        <begin position="1784"/>
        <end position="1827"/>
    </location>
</feature>
<keyword evidence="2" id="KW-0677">Repeat</keyword>
<dbReference type="InterPro" id="IPR001680">
    <property type="entry name" value="WD40_rpt"/>
</dbReference>
<dbReference type="Gene3D" id="2.60.120.200">
    <property type="match status" value="1"/>
</dbReference>
<dbReference type="Pfam" id="PF02138">
    <property type="entry name" value="Beach"/>
    <property type="match status" value="1"/>
</dbReference>
<dbReference type="InterPro" id="IPR015943">
    <property type="entry name" value="WD40/YVTN_repeat-like_dom_sf"/>
</dbReference>
<dbReference type="PROSITE" id="PS50294">
    <property type="entry name" value="WD_REPEATS_REGION"/>
    <property type="match status" value="1"/>
</dbReference>
<dbReference type="InterPro" id="IPR036372">
    <property type="entry name" value="BEACH_dom_sf"/>
</dbReference>
<dbReference type="InterPro" id="IPR011993">
    <property type="entry name" value="PH-like_dom_sf"/>
</dbReference>
<dbReference type="InterPro" id="IPR031570">
    <property type="entry name" value="NBEA/BDCP_DUF4704"/>
</dbReference>
<dbReference type="InterPro" id="IPR036322">
    <property type="entry name" value="WD40_repeat_dom_sf"/>
</dbReference>
<evidence type="ECO:0000256" key="2">
    <source>
        <dbReference type="ARBA" id="ARBA00022737"/>
    </source>
</evidence>
<dbReference type="SMART" id="SM00320">
    <property type="entry name" value="WD40"/>
    <property type="match status" value="2"/>
</dbReference>
<dbReference type="VEuPathDB" id="FungiDB:AeMF1_003162"/>
<dbReference type="Proteomes" id="UP000481153">
    <property type="component" value="Unassembled WGS sequence"/>
</dbReference>
<protein>
    <recommendedName>
        <fullName evidence="9">BEACH domain-containing protein</fullName>
    </recommendedName>
</protein>
<dbReference type="PROSITE" id="PS50082">
    <property type="entry name" value="WD_REPEATS_2"/>
    <property type="match status" value="1"/>
</dbReference>
<dbReference type="InterPro" id="IPR000409">
    <property type="entry name" value="BEACH_dom"/>
</dbReference>